<reference evidence="2 3" key="2">
    <citation type="journal article" date="2017" name="Nature">
        <title>The Apostasia genome and the evolution of orchids.</title>
        <authorList>
            <person name="Zhang G.Q."/>
            <person name="Liu K.W."/>
            <person name="Li Z."/>
            <person name="Lohaus R."/>
            <person name="Hsiao Y.Y."/>
            <person name="Niu S.C."/>
            <person name="Wang J.Y."/>
            <person name="Lin Y.C."/>
            <person name="Xu Q."/>
            <person name="Chen L.J."/>
            <person name="Yoshida K."/>
            <person name="Fujiwara S."/>
            <person name="Wang Z.W."/>
            <person name="Zhang Y.Q."/>
            <person name="Mitsuda N."/>
            <person name="Wang M."/>
            <person name="Liu G.H."/>
            <person name="Pecoraro L."/>
            <person name="Huang H.X."/>
            <person name="Xiao X.J."/>
            <person name="Lin M."/>
            <person name="Wu X.Y."/>
            <person name="Wu W.L."/>
            <person name="Chen Y.Y."/>
            <person name="Chang S.B."/>
            <person name="Sakamoto S."/>
            <person name="Ohme-Takagi M."/>
            <person name="Yagi M."/>
            <person name="Zeng S.J."/>
            <person name="Shen C.Y."/>
            <person name="Yeh C.M."/>
            <person name="Luo Y.B."/>
            <person name="Tsai W.C."/>
            <person name="Van de Peer Y."/>
            <person name="Liu Z.J."/>
        </authorList>
    </citation>
    <scope>NUCLEOTIDE SEQUENCE [LARGE SCALE GENOMIC DNA]</scope>
    <source>
        <tissue evidence="2">The whole plant</tissue>
    </source>
</reference>
<gene>
    <name evidence="2" type="ORF">MA16_Dca003031</name>
</gene>
<protein>
    <submittedName>
        <fullName evidence="2">Uncharacterized protein</fullName>
    </submittedName>
</protein>
<dbReference type="AlphaFoldDB" id="A0A2I0X9B8"/>
<reference evidence="2 3" key="1">
    <citation type="journal article" date="2016" name="Sci. Rep.">
        <title>The Dendrobium catenatum Lindl. genome sequence provides insights into polysaccharide synthase, floral development and adaptive evolution.</title>
        <authorList>
            <person name="Zhang G.Q."/>
            <person name="Xu Q."/>
            <person name="Bian C."/>
            <person name="Tsai W.C."/>
            <person name="Yeh C.M."/>
            <person name="Liu K.W."/>
            <person name="Yoshida K."/>
            <person name="Zhang L.S."/>
            <person name="Chang S.B."/>
            <person name="Chen F."/>
            <person name="Shi Y."/>
            <person name="Su Y.Y."/>
            <person name="Zhang Y.Q."/>
            <person name="Chen L.J."/>
            <person name="Yin Y."/>
            <person name="Lin M."/>
            <person name="Huang H."/>
            <person name="Deng H."/>
            <person name="Wang Z.W."/>
            <person name="Zhu S.L."/>
            <person name="Zhao X."/>
            <person name="Deng C."/>
            <person name="Niu S.C."/>
            <person name="Huang J."/>
            <person name="Wang M."/>
            <person name="Liu G.H."/>
            <person name="Yang H.J."/>
            <person name="Xiao X.J."/>
            <person name="Hsiao Y.Y."/>
            <person name="Wu W.L."/>
            <person name="Chen Y.Y."/>
            <person name="Mitsuda N."/>
            <person name="Ohme-Takagi M."/>
            <person name="Luo Y.B."/>
            <person name="Van de Peer Y."/>
            <person name="Liu Z.J."/>
        </authorList>
    </citation>
    <scope>NUCLEOTIDE SEQUENCE [LARGE SCALE GENOMIC DNA]</scope>
    <source>
        <tissue evidence="2">The whole plant</tissue>
    </source>
</reference>
<sequence length="228" mass="26048">MDEALPTEEEASWTEEEAANMRNKALSTEASRKEEEVATLPTPHRRSRDLDKALQMEPLDNPRVREERRLALSGTEPLRSGKIRPRLPIFPLESRAKPTYASLKPDLLKPYSAFIVDKKIRSLKGSYGYYQEELTAVCKSSSVYDPALIVAARGISVLNANRRFSELPPRIQRLEGAFSFADAISISLPQFGRLTTENKVEYKRFSFDDFAFGTGFYRRDSDTNHQYY</sequence>
<evidence type="ECO:0000313" key="2">
    <source>
        <dbReference type="EMBL" id="PKU84518.1"/>
    </source>
</evidence>
<feature type="compositionally biased region" description="Basic and acidic residues" evidence="1">
    <location>
        <begin position="48"/>
        <end position="60"/>
    </location>
</feature>
<feature type="compositionally biased region" description="Acidic residues" evidence="1">
    <location>
        <begin position="1"/>
        <end position="18"/>
    </location>
</feature>
<accession>A0A2I0X9B8</accession>
<evidence type="ECO:0000313" key="3">
    <source>
        <dbReference type="Proteomes" id="UP000233837"/>
    </source>
</evidence>
<name>A0A2I0X9B8_9ASPA</name>
<feature type="region of interest" description="Disordered" evidence="1">
    <location>
        <begin position="1"/>
        <end position="60"/>
    </location>
</feature>
<evidence type="ECO:0000256" key="1">
    <source>
        <dbReference type="SAM" id="MobiDB-lite"/>
    </source>
</evidence>
<dbReference type="EMBL" id="KZ502052">
    <property type="protein sequence ID" value="PKU84518.1"/>
    <property type="molecule type" value="Genomic_DNA"/>
</dbReference>
<organism evidence="2 3">
    <name type="scientific">Dendrobium catenatum</name>
    <dbReference type="NCBI Taxonomy" id="906689"/>
    <lineage>
        <taxon>Eukaryota</taxon>
        <taxon>Viridiplantae</taxon>
        <taxon>Streptophyta</taxon>
        <taxon>Embryophyta</taxon>
        <taxon>Tracheophyta</taxon>
        <taxon>Spermatophyta</taxon>
        <taxon>Magnoliopsida</taxon>
        <taxon>Liliopsida</taxon>
        <taxon>Asparagales</taxon>
        <taxon>Orchidaceae</taxon>
        <taxon>Epidendroideae</taxon>
        <taxon>Malaxideae</taxon>
        <taxon>Dendrobiinae</taxon>
        <taxon>Dendrobium</taxon>
    </lineage>
</organism>
<proteinExistence type="predicted"/>
<keyword evidence="3" id="KW-1185">Reference proteome</keyword>
<dbReference type="Proteomes" id="UP000233837">
    <property type="component" value="Unassembled WGS sequence"/>
</dbReference>